<accession>A0A0S7XNT3</accession>
<dbReference type="EMBL" id="LIZY01000043">
    <property type="protein sequence ID" value="KPJ64088.1"/>
    <property type="molecule type" value="Genomic_DNA"/>
</dbReference>
<gene>
    <name evidence="1" type="ORF">AMK68_02360</name>
</gene>
<dbReference type="Proteomes" id="UP000052020">
    <property type="component" value="Unassembled WGS sequence"/>
</dbReference>
<reference evidence="1 2" key="1">
    <citation type="journal article" date="2015" name="Microbiome">
        <title>Genomic resolution of linkages in carbon, nitrogen, and sulfur cycling among widespread estuary sediment bacteria.</title>
        <authorList>
            <person name="Baker B.J."/>
            <person name="Lazar C.S."/>
            <person name="Teske A.P."/>
            <person name="Dick G.J."/>
        </authorList>
    </citation>
    <scope>NUCLEOTIDE SEQUENCE [LARGE SCALE GENOMIC DNA]</scope>
    <source>
        <strain evidence="1">DG_56</strain>
    </source>
</reference>
<dbReference type="InterPro" id="IPR036291">
    <property type="entry name" value="NAD(P)-bd_dom_sf"/>
</dbReference>
<comment type="caution">
    <text evidence="1">The sequence shown here is derived from an EMBL/GenBank/DDBJ whole genome shotgun (WGS) entry which is preliminary data.</text>
</comment>
<proteinExistence type="predicted"/>
<evidence type="ECO:0000313" key="1">
    <source>
        <dbReference type="EMBL" id="KPJ64088.1"/>
    </source>
</evidence>
<dbReference type="SUPFAM" id="SSF51735">
    <property type="entry name" value="NAD(P)-binding Rossmann-fold domains"/>
    <property type="match status" value="1"/>
</dbReference>
<dbReference type="AlphaFoldDB" id="A0A0S7XNT3"/>
<dbReference type="Gene3D" id="3.90.180.10">
    <property type="entry name" value="Medium-chain alcohol dehydrogenases, catalytic domain"/>
    <property type="match status" value="1"/>
</dbReference>
<evidence type="ECO:0008006" key="3">
    <source>
        <dbReference type="Google" id="ProtNLM"/>
    </source>
</evidence>
<protein>
    <recommendedName>
        <fullName evidence="3">Alcohol dehydrogenase-like C-terminal domain-containing protein</fullName>
    </recommendedName>
</protein>
<sequence length="172" mass="18291">MEARLRELVPEGFDDVVVTAPVGALAGQGFDYLAPGGFLNIFAGVPRGTTAEIDLSSVYLRDQHIVGSSGSRVVDLQDTLEATEQGRLATNRAVAAIGGINAVREGLEGVKTGRFHGKVVIFPQLESLDLIPIDQLREQLPEVADRLAPDGSWTREAEAALLQALLPEGHPA</sequence>
<evidence type="ECO:0000313" key="2">
    <source>
        <dbReference type="Proteomes" id="UP000052020"/>
    </source>
</evidence>
<organism evidence="1 2">
    <name type="scientific">candidate division KD3-62 bacterium DG_56</name>
    <dbReference type="NCBI Taxonomy" id="1704032"/>
    <lineage>
        <taxon>Bacteria</taxon>
        <taxon>candidate division KD3-62</taxon>
    </lineage>
</organism>
<name>A0A0S7XNT3_9BACT</name>
<dbReference type="Gene3D" id="3.40.50.720">
    <property type="entry name" value="NAD(P)-binding Rossmann-like Domain"/>
    <property type="match status" value="1"/>
</dbReference>